<keyword evidence="3" id="KW-1185">Reference proteome</keyword>
<dbReference type="PANTHER" id="PTHR34838">
    <property type="entry name" value="OS08G0142100 PROTEIN-RELATED"/>
    <property type="match status" value="1"/>
</dbReference>
<gene>
    <name evidence="2" type="ORF">SEVIR_6G065500v2</name>
</gene>
<keyword evidence="1" id="KW-0732">Signal</keyword>
<reference evidence="2" key="1">
    <citation type="submission" date="2019-03" db="EMBL/GenBank/DDBJ databases">
        <title>WGS assembly of Setaria viridis.</title>
        <authorList>
            <person name="Huang P."/>
            <person name="Jenkins J."/>
            <person name="Grimwood J."/>
            <person name="Barry K."/>
            <person name="Healey A."/>
            <person name="Mamidi S."/>
            <person name="Sreedasyam A."/>
            <person name="Shu S."/>
            <person name="Feldman M."/>
            <person name="Wu J."/>
            <person name="Yu Y."/>
            <person name="Chen C."/>
            <person name="Johnson J."/>
            <person name="Rokhsar D."/>
            <person name="Baxter I."/>
            <person name="Schmutz J."/>
            <person name="Brutnell T."/>
            <person name="Kellogg E."/>
        </authorList>
    </citation>
    <scope>NUCLEOTIDE SEQUENCE [LARGE SCALE GENOMIC DNA]</scope>
</reference>
<organism evidence="2 3">
    <name type="scientific">Setaria viridis</name>
    <name type="common">Green bristlegrass</name>
    <name type="synonym">Setaria italica subsp. viridis</name>
    <dbReference type="NCBI Taxonomy" id="4556"/>
    <lineage>
        <taxon>Eukaryota</taxon>
        <taxon>Viridiplantae</taxon>
        <taxon>Streptophyta</taxon>
        <taxon>Embryophyta</taxon>
        <taxon>Tracheophyta</taxon>
        <taxon>Spermatophyta</taxon>
        <taxon>Magnoliopsida</taxon>
        <taxon>Liliopsida</taxon>
        <taxon>Poales</taxon>
        <taxon>Poaceae</taxon>
        <taxon>PACMAD clade</taxon>
        <taxon>Panicoideae</taxon>
        <taxon>Panicodae</taxon>
        <taxon>Paniceae</taxon>
        <taxon>Cenchrinae</taxon>
        <taxon>Setaria</taxon>
    </lineage>
</organism>
<dbReference type="SUPFAM" id="SSF101148">
    <property type="entry name" value="Plant invertase/pectin methylesterase inhibitor"/>
    <property type="match status" value="1"/>
</dbReference>
<evidence type="ECO:0000313" key="3">
    <source>
        <dbReference type="Proteomes" id="UP000298652"/>
    </source>
</evidence>
<feature type="signal peptide" evidence="1">
    <location>
        <begin position="1"/>
        <end position="29"/>
    </location>
</feature>
<proteinExistence type="predicted"/>
<dbReference type="InterPro" id="IPR035513">
    <property type="entry name" value="Invertase/methylesterase_inhib"/>
</dbReference>
<evidence type="ECO:0000256" key="1">
    <source>
        <dbReference type="SAM" id="SignalP"/>
    </source>
</evidence>
<dbReference type="Gramene" id="TKW09044">
    <property type="protein sequence ID" value="TKW09044"/>
    <property type="gene ID" value="SEVIR_6G065500v2"/>
</dbReference>
<evidence type="ECO:0008006" key="4">
    <source>
        <dbReference type="Google" id="ProtNLM"/>
    </source>
</evidence>
<sequence>MVKKRAAAMTKVLALSVVLAALFIAGAGAAGGCLKVPTMTWSDACLKACSTPARYNLFQETLLRSPDSAEATVYALAAAQRAKGSFDATMARADQLLRRGGGGGGSIPGVERAAYLHCIGYYTEASSHMAVAVGDMSTNCVVQHTVLEYSKSLAAMQNCGGELMAFQDSPLVALNAADYDLTLVANNLSALIWAPYS</sequence>
<accession>A0A4U6U4H5</accession>
<feature type="chain" id="PRO_5020855975" description="Pectinesterase inhibitor domain-containing protein" evidence="1">
    <location>
        <begin position="30"/>
        <end position="197"/>
    </location>
</feature>
<dbReference type="PROSITE" id="PS51257">
    <property type="entry name" value="PROKAR_LIPOPROTEIN"/>
    <property type="match status" value="1"/>
</dbReference>
<protein>
    <recommendedName>
        <fullName evidence="4">Pectinesterase inhibitor domain-containing protein</fullName>
    </recommendedName>
</protein>
<evidence type="ECO:0000313" key="2">
    <source>
        <dbReference type="EMBL" id="TKW09044.1"/>
    </source>
</evidence>
<dbReference type="Proteomes" id="UP000298652">
    <property type="component" value="Chromosome 6"/>
</dbReference>
<dbReference type="PANTHER" id="PTHR34838:SF9">
    <property type="entry name" value="PECTINESTERASE INHIBITOR DOMAIN-CONTAINING PROTEIN"/>
    <property type="match status" value="1"/>
</dbReference>
<dbReference type="EMBL" id="CM016557">
    <property type="protein sequence ID" value="TKW09044.1"/>
    <property type="molecule type" value="Genomic_DNA"/>
</dbReference>
<dbReference type="Gene3D" id="1.20.140.40">
    <property type="entry name" value="Invertase/pectin methylesterase inhibitor family protein"/>
    <property type="match status" value="1"/>
</dbReference>
<name>A0A4U6U4H5_SETVI</name>
<dbReference type="AlphaFoldDB" id="A0A4U6U4H5"/>